<name>A0AAV1IBZ6_9CHLO</name>
<dbReference type="Pfam" id="PF22848">
    <property type="entry name" value="ASD1_dom"/>
    <property type="match status" value="1"/>
</dbReference>
<dbReference type="AlphaFoldDB" id="A0AAV1IBZ6"/>
<keyword evidence="4" id="KW-1185">Reference proteome</keyword>
<comment type="caution">
    <text evidence="3">The sequence shown here is derived from an EMBL/GenBank/DDBJ whole genome shotgun (WGS) entry which is preliminary data.</text>
</comment>
<evidence type="ECO:0000313" key="4">
    <source>
        <dbReference type="Proteomes" id="UP001314263"/>
    </source>
</evidence>
<reference evidence="3 4" key="1">
    <citation type="submission" date="2023-10" db="EMBL/GenBank/DDBJ databases">
        <authorList>
            <person name="Maclean D."/>
            <person name="Macfadyen A."/>
        </authorList>
    </citation>
    <scope>NUCLEOTIDE SEQUENCE [LARGE SCALE GENOMIC DNA]</scope>
</reference>
<dbReference type="Proteomes" id="UP001314263">
    <property type="component" value="Unassembled WGS sequence"/>
</dbReference>
<dbReference type="InterPro" id="IPR055235">
    <property type="entry name" value="ASD1_cat"/>
</dbReference>
<keyword evidence="1" id="KW-0732">Signal</keyword>
<dbReference type="PANTHER" id="PTHR31776">
    <property type="entry name" value="ALPHA-L-ARABINOFURANOSIDASE 1"/>
    <property type="match status" value="1"/>
</dbReference>
<evidence type="ECO:0000313" key="3">
    <source>
        <dbReference type="EMBL" id="CAK0784718.1"/>
    </source>
</evidence>
<dbReference type="InterPro" id="IPR017853">
    <property type="entry name" value="GH"/>
</dbReference>
<feature type="chain" id="PRO_5043606423" description="Alpha-L-arabinofuranosidase 1 catalytic domain-containing protein" evidence="1">
    <location>
        <begin position="27"/>
        <end position="573"/>
    </location>
</feature>
<dbReference type="Gene3D" id="2.60.120.260">
    <property type="entry name" value="Galactose-binding domain-like"/>
    <property type="match status" value="1"/>
</dbReference>
<evidence type="ECO:0000256" key="1">
    <source>
        <dbReference type="SAM" id="SignalP"/>
    </source>
</evidence>
<feature type="signal peptide" evidence="1">
    <location>
        <begin position="1"/>
        <end position="26"/>
    </location>
</feature>
<protein>
    <recommendedName>
        <fullName evidence="2">Alpha-L-arabinofuranosidase 1 catalytic domain-containing protein</fullName>
    </recommendedName>
</protein>
<dbReference type="Gene3D" id="3.20.20.80">
    <property type="entry name" value="Glycosidases"/>
    <property type="match status" value="1"/>
</dbReference>
<accession>A0AAV1IBZ6</accession>
<sequence>MQKLCERHPAACIAAALALLCGYVDSYDMQQFSIHVYGNESHAISPLLFGIFFEEINNAGDGGLYAEMVRDRSFEALAAQPLPTEAGMKDGSAGWVPWPGTEMAITSEYPVSMSNRHAACLSTKEAVGGLSNGGYWGISVQGGREYAVSMYISLPPSSMADMKNMTRTGAKWVRVALQSQDGKVTYASATTSAPSEHWELRNATLFPLETDTNATLSITFQGPGQLLIDAVSLFPSENARAGSVNPWPFRKDLLDMLKALRPRFLRFPGGCYVEGGPLLKDKFQWKAALGPSINRPGHWNAQWGYWSTDGLGLFEYMLLAEVLEAEPVWVVNAGISHQEDTPTSQIGPWVQDALDSIEFISGPANSTWGAKRAAMGRAKPWNLTYLAVGNEDCEHPAYIGNYLAFYFAIKAHHPHIKLIANCDLGDAAPTEVYDWHMYTSADDLFARRNDFDQSVAGQGPQVFASEYAVQVGAGWGNLKVVNIAPHRQDVSVFLHNITWGAVSLASKQTIIVGPTPQAENSFQDPHLIEAQEADLDLRIVDKNSSAAFNITLPGTSVMCLEMEISKGSKLALP</sequence>
<proteinExistence type="predicted"/>
<dbReference type="SUPFAM" id="SSF51445">
    <property type="entry name" value="(Trans)glycosidases"/>
    <property type="match status" value="1"/>
</dbReference>
<dbReference type="EMBL" id="CAUYUE010000011">
    <property type="protein sequence ID" value="CAK0784718.1"/>
    <property type="molecule type" value="Genomic_DNA"/>
</dbReference>
<evidence type="ECO:0000259" key="2">
    <source>
        <dbReference type="Pfam" id="PF22848"/>
    </source>
</evidence>
<dbReference type="PANTHER" id="PTHR31776:SF0">
    <property type="entry name" value="ALPHA-L-ARABINOFURANOSIDASE 1"/>
    <property type="match status" value="1"/>
</dbReference>
<organism evidence="3 4">
    <name type="scientific">Coccomyxa viridis</name>
    <dbReference type="NCBI Taxonomy" id="1274662"/>
    <lineage>
        <taxon>Eukaryota</taxon>
        <taxon>Viridiplantae</taxon>
        <taxon>Chlorophyta</taxon>
        <taxon>core chlorophytes</taxon>
        <taxon>Trebouxiophyceae</taxon>
        <taxon>Trebouxiophyceae incertae sedis</taxon>
        <taxon>Coccomyxaceae</taxon>
        <taxon>Coccomyxa</taxon>
    </lineage>
</organism>
<gene>
    <name evidence="3" type="ORF">CVIRNUC_007922</name>
</gene>
<dbReference type="InterPro" id="IPR051563">
    <property type="entry name" value="Glycosyl_Hydrolase_51"/>
</dbReference>
<feature type="domain" description="Alpha-L-arabinofuranosidase 1 catalytic" evidence="2">
    <location>
        <begin position="257"/>
        <end position="453"/>
    </location>
</feature>
<dbReference type="GO" id="GO:0046556">
    <property type="term" value="F:alpha-L-arabinofuranosidase activity"/>
    <property type="evidence" value="ECO:0007669"/>
    <property type="project" value="TreeGrafter"/>
</dbReference>